<protein>
    <submittedName>
        <fullName evidence="3">Glycosyltransferase</fullName>
        <ecNumber evidence="3">2.4.-.-</ecNumber>
    </submittedName>
</protein>
<dbReference type="Gene3D" id="3.90.550.10">
    <property type="entry name" value="Spore Coat Polysaccharide Biosynthesis Protein SpsA, Chain A"/>
    <property type="match status" value="1"/>
</dbReference>
<dbReference type="Pfam" id="PF00535">
    <property type="entry name" value="Glycos_transf_2"/>
    <property type="match status" value="1"/>
</dbReference>
<feature type="coiled-coil region" evidence="1">
    <location>
        <begin position="371"/>
        <end position="405"/>
    </location>
</feature>
<dbReference type="Proteomes" id="UP001149719">
    <property type="component" value="Unassembled WGS sequence"/>
</dbReference>
<dbReference type="PANTHER" id="PTHR43685">
    <property type="entry name" value="GLYCOSYLTRANSFERASE"/>
    <property type="match status" value="1"/>
</dbReference>
<comment type="caution">
    <text evidence="3">The sequence shown here is derived from an EMBL/GenBank/DDBJ whole genome shotgun (WGS) entry which is preliminary data.</text>
</comment>
<evidence type="ECO:0000313" key="3">
    <source>
        <dbReference type="EMBL" id="MCZ2721348.1"/>
    </source>
</evidence>
<accession>A0ABT4JSQ6</accession>
<evidence type="ECO:0000256" key="1">
    <source>
        <dbReference type="SAM" id="Coils"/>
    </source>
</evidence>
<organism evidence="3 4">
    <name type="scientific">Marinomonas phaeophyticola</name>
    <dbReference type="NCBI Taxonomy" id="3004091"/>
    <lineage>
        <taxon>Bacteria</taxon>
        <taxon>Pseudomonadati</taxon>
        <taxon>Pseudomonadota</taxon>
        <taxon>Gammaproteobacteria</taxon>
        <taxon>Oceanospirillales</taxon>
        <taxon>Oceanospirillaceae</taxon>
        <taxon>Marinomonas</taxon>
    </lineage>
</organism>
<sequence length="426" mass="48784">MTTITSPPLVSVIVRTKDRLDSLRYCLDSIVKQTYRPIEVVIINDGGAPVLPVTQSLPDTITLQLIELDTNVGRTAAANKGLDHAKGDFLCFLDDDDYWLPHHLDTLVEPLSLASQSPSDNAVGMVYGSTRAVNVDHEGTEHPLSVFETPFNSLQLLKNNFIPIMSALFLRRWVDEGVRFDLQFDLFEDWDFWLQIHQKCQFKHIPAVTSVYRLHEAASGVHDHTLANNAALCIYQKWLPSLSINKIASLIQYGNIAEEERINRLQEENQKQLNNIGKQHSYALKVIQEKDQNIEYLETLYKNAINTIETKDDDIKHLDALYKNAINTIETKDDNINHLDKSYQHAIRVIEEKDIDIERINRDLNILSLRNDSNNKNVEKQNALIEDLNNQVDGLNSHITSLTEELDTIKSTFTWRLHSKIKRLIN</sequence>
<keyword evidence="3" id="KW-0808">Transferase</keyword>
<name>A0ABT4JSQ6_9GAMM</name>
<evidence type="ECO:0000313" key="4">
    <source>
        <dbReference type="Proteomes" id="UP001149719"/>
    </source>
</evidence>
<dbReference type="EMBL" id="JAPUBN010000013">
    <property type="protein sequence ID" value="MCZ2721348.1"/>
    <property type="molecule type" value="Genomic_DNA"/>
</dbReference>
<dbReference type="PANTHER" id="PTHR43685:SF2">
    <property type="entry name" value="GLYCOSYLTRANSFERASE 2-LIKE DOMAIN-CONTAINING PROTEIN"/>
    <property type="match status" value="1"/>
</dbReference>
<dbReference type="EC" id="2.4.-.-" evidence="3"/>
<keyword evidence="4" id="KW-1185">Reference proteome</keyword>
<keyword evidence="1" id="KW-0175">Coiled coil</keyword>
<dbReference type="InterPro" id="IPR050834">
    <property type="entry name" value="Glycosyltransf_2"/>
</dbReference>
<evidence type="ECO:0000259" key="2">
    <source>
        <dbReference type="Pfam" id="PF00535"/>
    </source>
</evidence>
<reference evidence="3" key="1">
    <citation type="submission" date="2022-12" db="EMBL/GenBank/DDBJ databases">
        <title>Marinomonas 15G1-11 sp. nov, isolated from marine algae.</title>
        <authorList>
            <person name="Butt M."/>
            <person name="Choi D.G."/>
            <person name="Kim J.M."/>
            <person name="Lee J.K."/>
            <person name="Baek J.H."/>
            <person name="Jeon C.O."/>
        </authorList>
    </citation>
    <scope>NUCLEOTIDE SEQUENCE</scope>
    <source>
        <strain evidence="3">15G1-11</strain>
    </source>
</reference>
<dbReference type="SUPFAM" id="SSF53448">
    <property type="entry name" value="Nucleotide-diphospho-sugar transferases"/>
    <property type="match status" value="1"/>
</dbReference>
<dbReference type="RefSeq" id="WP_269124046.1">
    <property type="nucleotide sequence ID" value="NZ_JAPUBN010000013.1"/>
</dbReference>
<proteinExistence type="predicted"/>
<gene>
    <name evidence="3" type="ORF">O1D97_06720</name>
</gene>
<feature type="domain" description="Glycosyltransferase 2-like" evidence="2">
    <location>
        <begin position="11"/>
        <end position="171"/>
    </location>
</feature>
<dbReference type="GO" id="GO:0016757">
    <property type="term" value="F:glycosyltransferase activity"/>
    <property type="evidence" value="ECO:0007669"/>
    <property type="project" value="UniProtKB-KW"/>
</dbReference>
<dbReference type="InterPro" id="IPR029044">
    <property type="entry name" value="Nucleotide-diphossugar_trans"/>
</dbReference>
<dbReference type="InterPro" id="IPR001173">
    <property type="entry name" value="Glyco_trans_2-like"/>
</dbReference>
<keyword evidence="3" id="KW-0328">Glycosyltransferase</keyword>